<evidence type="ECO:0000256" key="2">
    <source>
        <dbReference type="ARBA" id="ARBA00007991"/>
    </source>
</evidence>
<dbReference type="SMART" id="SM00913">
    <property type="entry name" value="IBN_N"/>
    <property type="match status" value="1"/>
</dbReference>
<dbReference type="GO" id="GO:0005635">
    <property type="term" value="C:nuclear envelope"/>
    <property type="evidence" value="ECO:0007669"/>
    <property type="project" value="TreeGrafter"/>
</dbReference>
<dbReference type="KEGG" id="sre:PTSG_02419"/>
<proteinExistence type="inferred from homology"/>
<keyword evidence="3" id="KW-0813">Transport</keyword>
<feature type="region of interest" description="Disordered" evidence="5">
    <location>
        <begin position="17"/>
        <end position="44"/>
    </location>
</feature>
<dbReference type="RefSeq" id="XP_004996912.1">
    <property type="nucleotide sequence ID" value="XM_004996855.1"/>
</dbReference>
<feature type="domain" description="Importin N-terminal" evidence="6">
    <location>
        <begin position="71"/>
        <end position="148"/>
    </location>
</feature>
<dbReference type="InParanoid" id="F2U256"/>
<dbReference type="EMBL" id="GL832959">
    <property type="protein sequence ID" value="EGD81708.1"/>
    <property type="molecule type" value="Genomic_DNA"/>
</dbReference>
<accession>F2U256</accession>
<dbReference type="FunCoup" id="F2U256">
    <property type="interactions" value="1902"/>
</dbReference>
<evidence type="ECO:0000313" key="7">
    <source>
        <dbReference type="EMBL" id="EGD81708.1"/>
    </source>
</evidence>
<evidence type="ECO:0000259" key="6">
    <source>
        <dbReference type="PROSITE" id="PS50166"/>
    </source>
</evidence>
<dbReference type="AlphaFoldDB" id="F2U256"/>
<organism evidence="7 8">
    <name type="scientific">Salpingoeca rosetta (strain ATCC 50818 / BSB-021)</name>
    <dbReference type="NCBI Taxonomy" id="946362"/>
    <lineage>
        <taxon>Eukaryota</taxon>
        <taxon>Choanoflagellata</taxon>
        <taxon>Craspedida</taxon>
        <taxon>Salpingoecidae</taxon>
        <taxon>Salpingoeca</taxon>
    </lineage>
</organism>
<dbReference type="GO" id="GO:0005829">
    <property type="term" value="C:cytosol"/>
    <property type="evidence" value="ECO:0007669"/>
    <property type="project" value="TreeGrafter"/>
</dbReference>
<dbReference type="PROSITE" id="PS50166">
    <property type="entry name" value="IMPORTIN_B_NT"/>
    <property type="match status" value="1"/>
</dbReference>
<evidence type="ECO:0000256" key="3">
    <source>
        <dbReference type="ARBA" id="ARBA00022448"/>
    </source>
</evidence>
<dbReference type="InterPro" id="IPR058669">
    <property type="entry name" value="TPR_IPO7/11-like"/>
</dbReference>
<dbReference type="eggNOG" id="KOG2274">
    <property type="taxonomic scope" value="Eukaryota"/>
</dbReference>
<feature type="compositionally biased region" description="Basic and acidic residues" evidence="5">
    <location>
        <begin position="32"/>
        <end position="41"/>
    </location>
</feature>
<dbReference type="PANTHER" id="PTHR10997">
    <property type="entry name" value="IMPORTIN-7, 8, 11"/>
    <property type="match status" value="1"/>
</dbReference>
<feature type="compositionally biased region" description="Polar residues" evidence="5">
    <location>
        <begin position="17"/>
        <end position="31"/>
    </location>
</feature>
<comment type="similarity">
    <text evidence="2">Belongs to the importin beta family.</text>
</comment>
<dbReference type="GO" id="GO:0006606">
    <property type="term" value="P:protein import into nucleus"/>
    <property type="evidence" value="ECO:0007669"/>
    <property type="project" value="TreeGrafter"/>
</dbReference>
<dbReference type="PANTHER" id="PTHR10997:SF9">
    <property type="entry name" value="IMPORTIN-9"/>
    <property type="match status" value="1"/>
</dbReference>
<gene>
    <name evidence="7" type="ORF">PTSG_02419</name>
</gene>
<evidence type="ECO:0000313" key="8">
    <source>
        <dbReference type="Proteomes" id="UP000007799"/>
    </source>
</evidence>
<name>F2U256_SALR5</name>
<dbReference type="STRING" id="946362.F2U256"/>
<evidence type="ECO:0000256" key="4">
    <source>
        <dbReference type="ARBA" id="ARBA00023242"/>
    </source>
</evidence>
<dbReference type="OrthoDB" id="431626at2759"/>
<dbReference type="InterPro" id="IPR001494">
    <property type="entry name" value="Importin-beta_N"/>
</dbReference>
<protein>
    <recommendedName>
        <fullName evidence="6">Importin N-terminal domain-containing protein</fullName>
    </recommendedName>
</protein>
<evidence type="ECO:0000256" key="1">
    <source>
        <dbReference type="ARBA" id="ARBA00004123"/>
    </source>
</evidence>
<dbReference type="Gene3D" id="1.25.10.10">
    <property type="entry name" value="Leucine-rich Repeat Variant"/>
    <property type="match status" value="2"/>
</dbReference>
<dbReference type="Pfam" id="PF03810">
    <property type="entry name" value="IBN_N"/>
    <property type="match status" value="1"/>
</dbReference>
<dbReference type="GeneID" id="16077504"/>
<reference evidence="7" key="1">
    <citation type="submission" date="2009-08" db="EMBL/GenBank/DDBJ databases">
        <title>Annotation of Salpingoeca rosetta.</title>
        <authorList>
            <consortium name="The Broad Institute Genome Sequencing Platform"/>
            <person name="Russ C."/>
            <person name="Cuomo C."/>
            <person name="Burger G."/>
            <person name="Gray M.W."/>
            <person name="Holland P.W.H."/>
            <person name="King N."/>
            <person name="Lang F.B.F."/>
            <person name="Roger A.J."/>
            <person name="Ruiz-Trillo I."/>
            <person name="Young S.K."/>
            <person name="Zeng Q."/>
            <person name="Gargeya S."/>
            <person name="Alvarado L."/>
            <person name="Berlin A."/>
            <person name="Chapman S.B."/>
            <person name="Chen Z."/>
            <person name="Freedman E."/>
            <person name="Gellesch M."/>
            <person name="Goldberg J."/>
            <person name="Griggs A."/>
            <person name="Gujja S."/>
            <person name="Heilman E."/>
            <person name="Heiman D."/>
            <person name="Howarth C."/>
            <person name="Mehta T."/>
            <person name="Neiman D."/>
            <person name="Pearson M."/>
            <person name="Roberts A."/>
            <person name="Saif S."/>
            <person name="Shea T."/>
            <person name="Shenoy N."/>
            <person name="Sisk P."/>
            <person name="Stolte C."/>
            <person name="Sykes S."/>
            <person name="White J."/>
            <person name="Yandava C."/>
            <person name="Haas B."/>
            <person name="Nusbaum C."/>
            <person name="Birren B."/>
        </authorList>
    </citation>
    <scope>NUCLEOTIDE SEQUENCE</scope>
    <source>
        <strain evidence="7">ATCC 50818</strain>
    </source>
</reference>
<sequence length="725" mass="79376">MRLFMYFAHALESRSAPTHSSTLFESTTTAHESVRASDRKASKQRSRAMEQAILEALALAGEADRDKRDQGEQQLRQFSDQAPEFVGALSNVVASDQTPPHFRQLAAVVLKQNITRHWDSNDSKFAPPLTTDGVKAVVRSNLLTTLTDESRALRSMAALCVSMIAKFDWPDQWPDLFDQACSEEAVTGMLAIAINSLTADSPIPVQVGGVKALNDFSRVLSEKNPQAVHPYAEQLISSLLPMAANASQEVVREVVETLSQTVKIDPNVSTAYAQQLVTAANAVFLKAQGDVAVADAVGELLSILTEIPDVCTVIIQRAVPTFVGLVQHHQEKEYTGVAEIGLHILTNVVKHCPQDQVQDLLQKTFPQTVQTLLHSDDIELLQTGGEFLRMFVSLHYPVVSAFEVDGSSGLYLVVQFIAYMLSEEMSESACAFIGNLVTAVILKAGNDLGSYVNDILLAVLNKMQQAKAGTVILSLLFIFARLANENTAVVLDFLVEQNALEFVMNLWCTHFDSFYGDYDVKVSTSALIKILLSGHPALDTINVQGDIIEEKGIRTRSKSRADGGTKYTTIPLKTKLFKLLVGEYQEQLLKAQRQEEGDGDDDDDYDDDGVEGADDDDDDEEGWEDVDEGSVPKFMSADEFYSSSDMLDLGLGALLGELEDEETANDPDAVADPIYHINLRDHLLEVLRSVASDESAQQAFLPALNAKEQDILQRALSTPVSSASQ</sequence>
<evidence type="ECO:0000256" key="5">
    <source>
        <dbReference type="SAM" id="MobiDB-lite"/>
    </source>
</evidence>
<dbReference type="SUPFAM" id="SSF48371">
    <property type="entry name" value="ARM repeat"/>
    <property type="match status" value="2"/>
</dbReference>
<dbReference type="Pfam" id="PF25758">
    <property type="entry name" value="TPR_IPO11"/>
    <property type="match status" value="1"/>
</dbReference>
<dbReference type="GO" id="GO:0031267">
    <property type="term" value="F:small GTPase binding"/>
    <property type="evidence" value="ECO:0007669"/>
    <property type="project" value="InterPro"/>
</dbReference>
<feature type="region of interest" description="Disordered" evidence="5">
    <location>
        <begin position="591"/>
        <end position="630"/>
    </location>
</feature>
<dbReference type="OMA" id="MACEAMN"/>
<dbReference type="InterPro" id="IPR016024">
    <property type="entry name" value="ARM-type_fold"/>
</dbReference>
<feature type="compositionally biased region" description="Acidic residues" evidence="5">
    <location>
        <begin position="597"/>
        <end position="628"/>
    </location>
</feature>
<comment type="subcellular location">
    <subcellularLocation>
        <location evidence="1">Nucleus</location>
    </subcellularLocation>
</comment>
<dbReference type="InterPro" id="IPR011989">
    <property type="entry name" value="ARM-like"/>
</dbReference>
<dbReference type="Proteomes" id="UP000007799">
    <property type="component" value="Unassembled WGS sequence"/>
</dbReference>
<keyword evidence="8" id="KW-1185">Reference proteome</keyword>
<keyword evidence="4" id="KW-0539">Nucleus</keyword>